<dbReference type="PROSITE" id="PS51257">
    <property type="entry name" value="PROKAR_LIPOPROTEIN"/>
    <property type="match status" value="1"/>
</dbReference>
<feature type="chain" id="PRO_5042957459" evidence="6">
    <location>
        <begin position="26"/>
        <end position="533"/>
    </location>
</feature>
<keyword evidence="4" id="KW-0472">Membrane</keyword>
<sequence length="533" mass="59332">MNRYIKHSNKIFGAGLLALVLVFSACTDLEVEEKDSFLRSEAGAFTPLTPEGVTATLQSAYADLRDNWGNQENMYALQEVSSDELLVPTRGTDWGDNGVWRALRQHTWDGTHRDILGAWNILNRNVYKLNTIIASSTAATPAQLAEAKFLRAFNMWHVLDFYRQIPLREATDGVDVDPRVMQAQEGFDFIVKDLTEALPSLPATGTGGDRKKASQAAAHFLLAKMYLNKHVYVGGTPVAADMTSVIQHVDAIKAVGFKLHDGYFDIFKNANNSETIFWTDASSGNRIWAGLHYFQKTYDKYKDDTFGENTGGGWNGFSTTAEFYALFEGDANSNEPGAGQEERRGFVPKKTDWYHAGIGYGFLVGQQYDSSGNAMKDRPGNPLVYTKEFASQNSLTGNNERQGIRVIKYHPANGQANSYYVLFRYADAHLMKIEAILRGGTSTDNALALYNELRVIRKATPAGAITLDDILNERGRELYIEGWRRNDQVRFGTFSKPFPYMTIADDHLSIYPIPANALSTNPNLKPNPGYGGE</sequence>
<dbReference type="EMBL" id="JAHESF010000006">
    <property type="protein sequence ID" value="MBT1696872.1"/>
    <property type="molecule type" value="Genomic_DNA"/>
</dbReference>
<protein>
    <submittedName>
        <fullName evidence="8">RagB/SusD family nutrient uptake outer membrane protein</fullName>
    </submittedName>
</protein>
<evidence type="ECO:0000259" key="7">
    <source>
        <dbReference type="Pfam" id="PF07980"/>
    </source>
</evidence>
<evidence type="ECO:0000256" key="5">
    <source>
        <dbReference type="ARBA" id="ARBA00023237"/>
    </source>
</evidence>
<proteinExistence type="inferred from homology"/>
<keyword evidence="9" id="KW-1185">Reference proteome</keyword>
<dbReference type="AlphaFoldDB" id="A0AAP2DKJ6"/>
<evidence type="ECO:0000256" key="2">
    <source>
        <dbReference type="ARBA" id="ARBA00006275"/>
    </source>
</evidence>
<comment type="similarity">
    <text evidence="2">Belongs to the SusD family.</text>
</comment>
<keyword evidence="3 6" id="KW-0732">Signal</keyword>
<dbReference type="Proteomes" id="UP001319200">
    <property type="component" value="Unassembled WGS sequence"/>
</dbReference>
<gene>
    <name evidence="8" type="ORF">KK083_08315</name>
</gene>
<evidence type="ECO:0000256" key="3">
    <source>
        <dbReference type="ARBA" id="ARBA00022729"/>
    </source>
</evidence>
<evidence type="ECO:0000256" key="6">
    <source>
        <dbReference type="SAM" id="SignalP"/>
    </source>
</evidence>
<keyword evidence="5" id="KW-0998">Cell outer membrane</keyword>
<dbReference type="RefSeq" id="WP_254162389.1">
    <property type="nucleotide sequence ID" value="NZ_JAHESF010000006.1"/>
</dbReference>
<dbReference type="Gene3D" id="1.25.40.390">
    <property type="match status" value="1"/>
</dbReference>
<organism evidence="8 9">
    <name type="scientific">Chryseosolibacter histidini</name>
    <dbReference type="NCBI Taxonomy" id="2782349"/>
    <lineage>
        <taxon>Bacteria</taxon>
        <taxon>Pseudomonadati</taxon>
        <taxon>Bacteroidota</taxon>
        <taxon>Cytophagia</taxon>
        <taxon>Cytophagales</taxon>
        <taxon>Chryseotaleaceae</taxon>
        <taxon>Chryseosolibacter</taxon>
    </lineage>
</organism>
<dbReference type="Pfam" id="PF07980">
    <property type="entry name" value="SusD_RagB"/>
    <property type="match status" value="1"/>
</dbReference>
<evidence type="ECO:0000313" key="9">
    <source>
        <dbReference type="Proteomes" id="UP001319200"/>
    </source>
</evidence>
<dbReference type="SUPFAM" id="SSF48452">
    <property type="entry name" value="TPR-like"/>
    <property type="match status" value="1"/>
</dbReference>
<evidence type="ECO:0000313" key="8">
    <source>
        <dbReference type="EMBL" id="MBT1696872.1"/>
    </source>
</evidence>
<evidence type="ECO:0000256" key="1">
    <source>
        <dbReference type="ARBA" id="ARBA00004442"/>
    </source>
</evidence>
<evidence type="ECO:0000256" key="4">
    <source>
        <dbReference type="ARBA" id="ARBA00023136"/>
    </source>
</evidence>
<dbReference type="GO" id="GO:0009279">
    <property type="term" value="C:cell outer membrane"/>
    <property type="evidence" value="ECO:0007669"/>
    <property type="project" value="UniProtKB-SubCell"/>
</dbReference>
<reference evidence="8 9" key="1">
    <citation type="submission" date="2021-05" db="EMBL/GenBank/DDBJ databases">
        <title>A Polyphasic approach of four new species of the genus Ohtaekwangia: Ohtaekwangia histidinii sp. nov., Ohtaekwangia cretensis sp. nov., Ohtaekwangia indiensis sp. nov., Ohtaekwangia reichenbachii sp. nov. from diverse environment.</title>
        <authorList>
            <person name="Octaviana S."/>
        </authorList>
    </citation>
    <scope>NUCLEOTIDE SEQUENCE [LARGE SCALE GENOMIC DNA]</scope>
    <source>
        <strain evidence="8 9">PWU4</strain>
    </source>
</reference>
<name>A0AAP2DKJ6_9BACT</name>
<feature type="signal peptide" evidence="6">
    <location>
        <begin position="1"/>
        <end position="25"/>
    </location>
</feature>
<feature type="domain" description="RagB/SusD" evidence="7">
    <location>
        <begin position="274"/>
        <end position="530"/>
    </location>
</feature>
<comment type="caution">
    <text evidence="8">The sequence shown here is derived from an EMBL/GenBank/DDBJ whole genome shotgun (WGS) entry which is preliminary data.</text>
</comment>
<comment type="subcellular location">
    <subcellularLocation>
        <location evidence="1">Cell outer membrane</location>
    </subcellularLocation>
</comment>
<dbReference type="InterPro" id="IPR012944">
    <property type="entry name" value="SusD_RagB_dom"/>
</dbReference>
<dbReference type="InterPro" id="IPR011990">
    <property type="entry name" value="TPR-like_helical_dom_sf"/>
</dbReference>
<accession>A0AAP2DKJ6</accession>